<dbReference type="RefSeq" id="WP_105934301.1">
    <property type="nucleotide sequence ID" value="NZ_PVNP01000080.1"/>
</dbReference>
<dbReference type="Proteomes" id="UP000238949">
    <property type="component" value="Unassembled WGS sequence"/>
</dbReference>
<evidence type="ECO:0000313" key="2">
    <source>
        <dbReference type="Proteomes" id="UP000238949"/>
    </source>
</evidence>
<accession>A0A2S9VBX5</accession>
<comment type="caution">
    <text evidence="1">The sequence shown here is derived from an EMBL/GenBank/DDBJ whole genome shotgun (WGS) entry which is preliminary data.</text>
</comment>
<gene>
    <name evidence="1" type="ORF">C6Y40_08975</name>
</gene>
<dbReference type="EMBL" id="PVNP01000080">
    <property type="protein sequence ID" value="PRO73943.1"/>
    <property type="molecule type" value="Genomic_DNA"/>
</dbReference>
<dbReference type="AlphaFoldDB" id="A0A2S9VBX5"/>
<reference evidence="2" key="1">
    <citation type="journal article" date="2020" name="Int. J. Syst. Evol. Microbiol.">
        <title>Alteromonas alba sp. nov., a marine bacterium isolated from the seawater of the West Pacific Ocean.</title>
        <authorList>
            <person name="Sun C."/>
            <person name="Wu Y.-H."/>
            <person name="Xamxidin M."/>
            <person name="Cheng H."/>
            <person name="Xu X.-W."/>
        </authorList>
    </citation>
    <scope>NUCLEOTIDE SEQUENCE [LARGE SCALE GENOMIC DNA]</scope>
    <source>
        <strain evidence="2">190</strain>
    </source>
</reference>
<dbReference type="OrthoDB" id="3760425at2"/>
<keyword evidence="2" id="KW-1185">Reference proteome</keyword>
<sequence length="397" mass="45420">MSSRNSAIKVKLVAIAKDECAYLADWIFHHLYAGFAEIEIYINRTRDKSVELLEELSALDSRISWDRSDFVDMVPGSAHTKMQYITYALAYQKIIDDKNSDITHLMYLDIDEFWLHENPDVKISDFIKQAGRDVGISFCWINDYPTSDVFSPLRKEIMGIPLKLVKSVFPVKSALKMARPHQPLLKEHQYIMADGTKFNEDPSIKEHSTRHVGLPAFVYHRCLRSPTEYVSSLYRGRPGYKDVSLKTNRSGLPGSSEKLVTYTLNNSGFERYEQARESFMQRGNINQLKASGEEYVLQRFAQAVVALENSLPESHGKMLKLFANVNIPSVTHKIEAYHDELISRYSDKVELIRELALKAEAFSIFEARRIMSKALALRPEGPVINAKIKEYNEALAK</sequence>
<protein>
    <recommendedName>
        <fullName evidence="3">Glycosyl transferase family 2</fullName>
    </recommendedName>
</protein>
<name>A0A2S9VBX5_9ALTE</name>
<evidence type="ECO:0008006" key="3">
    <source>
        <dbReference type="Google" id="ProtNLM"/>
    </source>
</evidence>
<evidence type="ECO:0000313" key="1">
    <source>
        <dbReference type="EMBL" id="PRO73943.1"/>
    </source>
</evidence>
<organism evidence="1 2">
    <name type="scientific">Alteromonas alba</name>
    <dbReference type="NCBI Taxonomy" id="2079529"/>
    <lineage>
        <taxon>Bacteria</taxon>
        <taxon>Pseudomonadati</taxon>
        <taxon>Pseudomonadota</taxon>
        <taxon>Gammaproteobacteria</taxon>
        <taxon>Alteromonadales</taxon>
        <taxon>Alteromonadaceae</taxon>
        <taxon>Alteromonas/Salinimonas group</taxon>
        <taxon>Alteromonas</taxon>
    </lineage>
</organism>
<dbReference type="Pfam" id="PF13704">
    <property type="entry name" value="Glyco_tranf_2_4"/>
    <property type="match status" value="1"/>
</dbReference>
<proteinExistence type="predicted"/>